<protein>
    <recommendedName>
        <fullName evidence="4">DUF4013 domain-containing protein</fullName>
    </recommendedName>
</protein>
<reference evidence="2 3" key="1">
    <citation type="submission" date="2019-10" db="EMBL/GenBank/DDBJ databases">
        <title>Alkaliphilus serpentinus sp. nov. and Alkaliphilus pronyensis sp. nov., two novel anaerobic alkaliphilic species isolated from the serpentinized-hosted hydrothermal field of the Prony Bay (New Caledonia).</title>
        <authorList>
            <person name="Postec A."/>
        </authorList>
    </citation>
    <scope>NUCLEOTIDE SEQUENCE [LARGE SCALE GENOMIC DNA]</scope>
    <source>
        <strain evidence="2 3">LacV</strain>
    </source>
</reference>
<keyword evidence="1" id="KW-1133">Transmembrane helix</keyword>
<evidence type="ECO:0008006" key="4">
    <source>
        <dbReference type="Google" id="ProtNLM"/>
    </source>
</evidence>
<dbReference type="OrthoDB" id="1701429at2"/>
<feature type="transmembrane region" description="Helical" evidence="1">
    <location>
        <begin position="26"/>
        <end position="43"/>
    </location>
</feature>
<feature type="transmembrane region" description="Helical" evidence="1">
    <location>
        <begin position="169"/>
        <end position="190"/>
    </location>
</feature>
<dbReference type="EMBL" id="WBZC01000029">
    <property type="protein sequence ID" value="KAB3534371.1"/>
    <property type="molecule type" value="Genomic_DNA"/>
</dbReference>
<evidence type="ECO:0000256" key="1">
    <source>
        <dbReference type="SAM" id="Phobius"/>
    </source>
</evidence>
<keyword evidence="3" id="KW-1185">Reference proteome</keyword>
<name>A0A6I0F4F1_9FIRM</name>
<dbReference type="Proteomes" id="UP000432715">
    <property type="component" value="Unassembled WGS sequence"/>
</dbReference>
<sequence length="248" mass="29198">MEILRDLLYTNKSIVKDTVVSLSRNWLIIFMGLFYSLATIILYSVLQYFWILAGIVLIIATSGLISNYLYLLNCIITRNKFTFQDFKDGFTAYLRKVWGILFVFWVASLGFDLLVVPILSSFISPVAIRLMTTFLIFIFLNSLPEAIYQKYYNPWETIKYTMEFIKENWIEWIIPNIILLAVLFFFTGNLLNLMLSRFSLLGIFLNTGSIILYLLGQLWLSFVMIYRGYLFNVLSTSNRRKRLFMRKL</sequence>
<accession>A0A6I0F4F1</accession>
<dbReference type="AlphaFoldDB" id="A0A6I0F4F1"/>
<evidence type="ECO:0000313" key="3">
    <source>
        <dbReference type="Proteomes" id="UP000432715"/>
    </source>
</evidence>
<comment type="caution">
    <text evidence="2">The sequence shown here is derived from an EMBL/GenBank/DDBJ whole genome shotgun (WGS) entry which is preliminary data.</text>
</comment>
<dbReference type="RefSeq" id="WP_151861308.1">
    <property type="nucleotide sequence ID" value="NZ_WBZC01000029.1"/>
</dbReference>
<keyword evidence="1" id="KW-0472">Membrane</keyword>
<feature type="transmembrane region" description="Helical" evidence="1">
    <location>
        <begin position="97"/>
        <end position="120"/>
    </location>
</feature>
<gene>
    <name evidence="2" type="ORF">F8154_09115</name>
</gene>
<feature type="transmembrane region" description="Helical" evidence="1">
    <location>
        <begin position="49"/>
        <end position="76"/>
    </location>
</feature>
<feature type="transmembrane region" description="Helical" evidence="1">
    <location>
        <begin position="210"/>
        <end position="234"/>
    </location>
</feature>
<organism evidence="2 3">
    <name type="scientific">Alkaliphilus pronyensis</name>
    <dbReference type="NCBI Taxonomy" id="1482732"/>
    <lineage>
        <taxon>Bacteria</taxon>
        <taxon>Bacillati</taxon>
        <taxon>Bacillota</taxon>
        <taxon>Clostridia</taxon>
        <taxon>Peptostreptococcales</taxon>
        <taxon>Natronincolaceae</taxon>
        <taxon>Alkaliphilus</taxon>
    </lineage>
</organism>
<proteinExistence type="predicted"/>
<keyword evidence="1" id="KW-0812">Transmembrane</keyword>
<feature type="transmembrane region" description="Helical" evidence="1">
    <location>
        <begin position="126"/>
        <end position="148"/>
    </location>
</feature>
<evidence type="ECO:0000313" key="2">
    <source>
        <dbReference type="EMBL" id="KAB3534371.1"/>
    </source>
</evidence>